<keyword evidence="2" id="KW-1185">Reference proteome</keyword>
<organism evidence="1 2">
    <name type="scientific">Cyphomyrmex costatus</name>
    <dbReference type="NCBI Taxonomy" id="456900"/>
    <lineage>
        <taxon>Eukaryota</taxon>
        <taxon>Metazoa</taxon>
        <taxon>Ecdysozoa</taxon>
        <taxon>Arthropoda</taxon>
        <taxon>Hexapoda</taxon>
        <taxon>Insecta</taxon>
        <taxon>Pterygota</taxon>
        <taxon>Neoptera</taxon>
        <taxon>Endopterygota</taxon>
        <taxon>Hymenoptera</taxon>
        <taxon>Apocrita</taxon>
        <taxon>Aculeata</taxon>
        <taxon>Formicoidea</taxon>
        <taxon>Formicidae</taxon>
        <taxon>Myrmicinae</taxon>
        <taxon>Cyphomyrmex</taxon>
    </lineage>
</organism>
<protein>
    <recommendedName>
        <fullName evidence="3">Nuclease HARBI1</fullName>
    </recommendedName>
</protein>
<reference evidence="1 2" key="1">
    <citation type="submission" date="2016-03" db="EMBL/GenBank/DDBJ databases">
        <title>Cyphomyrmex costatus WGS genome.</title>
        <authorList>
            <person name="Nygaard S."/>
            <person name="Hu H."/>
            <person name="Boomsma J."/>
            <person name="Zhang G."/>
        </authorList>
    </citation>
    <scope>NUCLEOTIDE SEQUENCE [LARGE SCALE GENOMIC DNA]</scope>
    <source>
        <strain evidence="1">MS0001</strain>
        <tissue evidence="1">Whole body</tissue>
    </source>
</reference>
<proteinExistence type="predicted"/>
<evidence type="ECO:0000313" key="2">
    <source>
        <dbReference type="Proteomes" id="UP000078542"/>
    </source>
</evidence>
<dbReference type="PANTHER" id="PTHR22930">
    <property type="match status" value="1"/>
</dbReference>
<dbReference type="STRING" id="456900.A0A151II22"/>
<gene>
    <name evidence="1" type="ORF">ALC62_07134</name>
</gene>
<dbReference type="Proteomes" id="UP000078542">
    <property type="component" value="Unassembled WGS sequence"/>
</dbReference>
<dbReference type="EMBL" id="KQ977542">
    <property type="protein sequence ID" value="KYN02065.1"/>
    <property type="molecule type" value="Genomic_DNA"/>
</dbReference>
<name>A0A151II22_9HYME</name>
<dbReference type="InterPro" id="IPR045249">
    <property type="entry name" value="HARBI1-like"/>
</dbReference>
<evidence type="ECO:0000313" key="1">
    <source>
        <dbReference type="EMBL" id="KYN02065.1"/>
    </source>
</evidence>
<dbReference type="PANTHER" id="PTHR22930:SF269">
    <property type="entry name" value="NUCLEASE HARBI1-LIKE PROTEIN"/>
    <property type="match status" value="1"/>
</dbReference>
<accession>A0A151II22</accession>
<sequence>MWPEHFSWLLNKIQNKLQKRSWRTPLDPKLRLQVTLLYLAQGDSILSKHTEFRIGKSTVHKIIPETCQAIWEVLQPIFLPQMYQNSWKRVADGFMEKWQFPNCLGAIDGKHIRIKAPPCSGSKFYNYKGYFSIVLMASDKVRIHVRKLDHFILYHKFEKVKCKV</sequence>
<evidence type="ECO:0008006" key="3">
    <source>
        <dbReference type="Google" id="ProtNLM"/>
    </source>
</evidence>
<dbReference type="AlphaFoldDB" id="A0A151II22"/>